<feature type="region of interest" description="Disordered" evidence="1">
    <location>
        <begin position="181"/>
        <end position="222"/>
    </location>
</feature>
<feature type="compositionally biased region" description="Polar residues" evidence="1">
    <location>
        <begin position="203"/>
        <end position="219"/>
    </location>
</feature>
<feature type="signal peptide" evidence="2">
    <location>
        <begin position="1"/>
        <end position="20"/>
    </location>
</feature>
<name>A0A9R0EIB5_SPOFR</name>
<keyword evidence="2" id="KW-0732">Signal</keyword>
<reference evidence="4" key="1">
    <citation type="submission" date="2025-08" db="UniProtKB">
        <authorList>
            <consortium name="RefSeq"/>
        </authorList>
    </citation>
    <scope>IDENTIFICATION</scope>
    <source>
        <tissue evidence="4">Whole larval tissue</tissue>
    </source>
</reference>
<evidence type="ECO:0000256" key="2">
    <source>
        <dbReference type="SAM" id="SignalP"/>
    </source>
</evidence>
<dbReference type="OrthoDB" id="10265246at2759"/>
<evidence type="ECO:0000256" key="1">
    <source>
        <dbReference type="SAM" id="MobiDB-lite"/>
    </source>
</evidence>
<feature type="chain" id="PRO_5040317720" evidence="2">
    <location>
        <begin position="21"/>
        <end position="253"/>
    </location>
</feature>
<organism evidence="3 4">
    <name type="scientific">Spodoptera frugiperda</name>
    <name type="common">Fall armyworm</name>
    <dbReference type="NCBI Taxonomy" id="7108"/>
    <lineage>
        <taxon>Eukaryota</taxon>
        <taxon>Metazoa</taxon>
        <taxon>Ecdysozoa</taxon>
        <taxon>Arthropoda</taxon>
        <taxon>Hexapoda</taxon>
        <taxon>Insecta</taxon>
        <taxon>Pterygota</taxon>
        <taxon>Neoptera</taxon>
        <taxon>Endopterygota</taxon>
        <taxon>Lepidoptera</taxon>
        <taxon>Glossata</taxon>
        <taxon>Ditrysia</taxon>
        <taxon>Noctuoidea</taxon>
        <taxon>Noctuidae</taxon>
        <taxon>Amphipyrinae</taxon>
        <taxon>Spodoptera</taxon>
    </lineage>
</organism>
<feature type="compositionally biased region" description="Basic and acidic residues" evidence="1">
    <location>
        <begin position="122"/>
        <end position="132"/>
    </location>
</feature>
<gene>
    <name evidence="4" type="primary">LOC118266491</name>
</gene>
<protein>
    <submittedName>
        <fullName evidence="4">Uncharacterized protein LOC118266491</fullName>
    </submittedName>
</protein>
<feature type="compositionally biased region" description="Polar residues" evidence="1">
    <location>
        <begin position="104"/>
        <end position="121"/>
    </location>
</feature>
<dbReference type="Proteomes" id="UP000829999">
    <property type="component" value="Chromosome 7"/>
</dbReference>
<accession>A0A9R0EIB5</accession>
<feature type="compositionally biased region" description="Polar residues" evidence="1">
    <location>
        <begin position="63"/>
        <end position="78"/>
    </location>
</feature>
<feature type="compositionally biased region" description="Polar residues" evidence="1">
    <location>
        <begin position="181"/>
        <end position="192"/>
    </location>
</feature>
<sequence length="253" mass="29082">MKVITCCILIIVTITAQCYGIINIRVDDSHLSTQYSYENQRPQNTDTYPQQFEDRTTKLPEQRPQSNRPRQPTNNVDQMTERGGGNTRVPTYHNQMTERVPSQRPINQPNSRDTTTNPTTHRVSDLPEQEEQRPIHRNRVVAKTNTVVANGNSIVTVVDDNGNVVSYNTGGRPVYQHRHTYSNSFDTYQPRPTTEPRRPYQPDSRQWTGYRSNPPFQHEQTYDGGNGGLYVSQSMNTGGPYPNYFHNYVHIPN</sequence>
<proteinExistence type="predicted"/>
<dbReference type="RefSeq" id="XP_035435858.2">
    <property type="nucleotide sequence ID" value="XM_035579965.2"/>
</dbReference>
<feature type="region of interest" description="Disordered" evidence="1">
    <location>
        <begin position="55"/>
        <end position="132"/>
    </location>
</feature>
<feature type="compositionally biased region" description="Polar residues" evidence="1">
    <location>
        <begin position="88"/>
        <end position="97"/>
    </location>
</feature>
<evidence type="ECO:0000313" key="3">
    <source>
        <dbReference type="Proteomes" id="UP000829999"/>
    </source>
</evidence>
<keyword evidence="3" id="KW-1185">Reference proteome</keyword>
<evidence type="ECO:0000313" key="4">
    <source>
        <dbReference type="RefSeq" id="XP_035435858.2"/>
    </source>
</evidence>
<dbReference type="GeneID" id="118266491"/>
<dbReference type="AlphaFoldDB" id="A0A9R0EIB5"/>